<dbReference type="RefSeq" id="WP_104514968.1">
    <property type="nucleotide sequence ID" value="NZ_PTJE01000002.1"/>
</dbReference>
<dbReference type="EMBL" id="PTJE01000002">
    <property type="protein sequence ID" value="PPK95668.1"/>
    <property type="molecule type" value="Genomic_DNA"/>
</dbReference>
<evidence type="ECO:0000313" key="2">
    <source>
        <dbReference type="EMBL" id="PPK95668.1"/>
    </source>
</evidence>
<evidence type="ECO:0000313" key="3">
    <source>
        <dbReference type="Proteomes" id="UP000239002"/>
    </source>
</evidence>
<feature type="transmembrane region" description="Helical" evidence="1">
    <location>
        <begin position="95"/>
        <end position="117"/>
    </location>
</feature>
<comment type="caution">
    <text evidence="2">The sequence shown here is derived from an EMBL/GenBank/DDBJ whole genome shotgun (WGS) entry which is preliminary data.</text>
</comment>
<reference evidence="2 3" key="1">
    <citation type="submission" date="2018-02" db="EMBL/GenBank/DDBJ databases">
        <title>Genomic Encyclopedia of Archaeal and Bacterial Type Strains, Phase II (KMG-II): from individual species to whole genera.</title>
        <authorList>
            <person name="Goeker M."/>
        </authorList>
    </citation>
    <scope>NUCLEOTIDE SEQUENCE [LARGE SCALE GENOMIC DNA]</scope>
    <source>
        <strain evidence="2 3">DSM 16809</strain>
    </source>
</reference>
<proteinExistence type="predicted"/>
<keyword evidence="1" id="KW-0472">Membrane</keyword>
<gene>
    <name evidence="2" type="ORF">LY01_01260</name>
</gene>
<organism evidence="2 3">
    <name type="scientific">Nonlabens xylanidelens</name>
    <dbReference type="NCBI Taxonomy" id="191564"/>
    <lineage>
        <taxon>Bacteria</taxon>
        <taxon>Pseudomonadati</taxon>
        <taxon>Bacteroidota</taxon>
        <taxon>Flavobacteriia</taxon>
        <taxon>Flavobacteriales</taxon>
        <taxon>Flavobacteriaceae</taxon>
        <taxon>Nonlabens</taxon>
    </lineage>
</organism>
<feature type="transmembrane region" description="Helical" evidence="1">
    <location>
        <begin position="137"/>
        <end position="161"/>
    </location>
</feature>
<name>A0A2S6IN82_9FLAO</name>
<feature type="transmembrane region" description="Helical" evidence="1">
    <location>
        <begin position="40"/>
        <end position="64"/>
    </location>
</feature>
<evidence type="ECO:0000256" key="1">
    <source>
        <dbReference type="SAM" id="Phobius"/>
    </source>
</evidence>
<dbReference type="OrthoDB" id="1453725at2"/>
<accession>A0A2S6IN82</accession>
<protein>
    <submittedName>
        <fullName evidence="2">Uncharacterized protein</fullName>
    </submittedName>
</protein>
<keyword evidence="1" id="KW-0812">Transmembrane</keyword>
<sequence>MSVRDLFRLVFKSIGVVSLFYVFISLFSLVFPIMESENTMSILLMAASLLLVSIVIYFVFFVFVDQLITVLKLDKGFDTTQITLGAVKTEKIFEVILFTLGMMNIIDVLPDFLHWVFKKFQSDVSHSTNDLYLNDFYSGSVTYDITYDIFYLLIGLLVILLRKQIINLLD</sequence>
<keyword evidence="1" id="KW-1133">Transmembrane helix</keyword>
<feature type="transmembrane region" description="Helical" evidence="1">
    <location>
        <begin position="9"/>
        <end position="34"/>
    </location>
</feature>
<dbReference type="AlphaFoldDB" id="A0A2S6IN82"/>
<dbReference type="Proteomes" id="UP000239002">
    <property type="component" value="Unassembled WGS sequence"/>
</dbReference>
<keyword evidence="3" id="KW-1185">Reference proteome</keyword>